<dbReference type="NCBIfam" id="NF009131">
    <property type="entry name" value="PRK12484.1"/>
    <property type="match status" value="1"/>
</dbReference>
<dbReference type="EC" id="6.3.4.21" evidence="3 9"/>
<evidence type="ECO:0000256" key="7">
    <source>
        <dbReference type="ARBA" id="ARBA00022679"/>
    </source>
</evidence>
<comment type="caution">
    <text evidence="12">The sequence shown here is derived from an EMBL/GenBank/DDBJ whole genome shotgun (WGS) entry which is preliminary data.</text>
</comment>
<evidence type="ECO:0000256" key="5">
    <source>
        <dbReference type="ARBA" id="ARBA00022598"/>
    </source>
</evidence>
<dbReference type="NCBIfam" id="TIGR01513">
    <property type="entry name" value="NAPRTase_put"/>
    <property type="match status" value="1"/>
</dbReference>
<feature type="domain" description="Nicotinate/nicotinamide phosphoribosyltransferase" evidence="10">
    <location>
        <begin position="153"/>
        <end position="333"/>
    </location>
</feature>
<feature type="domain" description="Nicotinate phosphoribosyltransferase N-terminal" evidence="11">
    <location>
        <begin position="9"/>
        <end position="131"/>
    </location>
</feature>
<dbReference type="FunFam" id="3.20.20.70:FF:000076">
    <property type="entry name" value="Nicotinate phosphoribosyltransferase"/>
    <property type="match status" value="1"/>
</dbReference>
<dbReference type="InterPro" id="IPR041525">
    <property type="entry name" value="N/Namide_PRibTrfase"/>
</dbReference>
<dbReference type="InterPro" id="IPR007229">
    <property type="entry name" value="Nic_PRibTrfase-Fam"/>
</dbReference>
<dbReference type="GO" id="GO:0004516">
    <property type="term" value="F:nicotinate phosphoribosyltransferase activity"/>
    <property type="evidence" value="ECO:0007669"/>
    <property type="project" value="UniProtKB-UniRule"/>
</dbReference>
<dbReference type="UniPathway" id="UPA00253">
    <property type="reaction ID" value="UER00457"/>
</dbReference>
<dbReference type="AlphaFoldDB" id="A0A1F6TA58"/>
<dbReference type="Gene3D" id="3.20.20.70">
    <property type="entry name" value="Aldolase class I"/>
    <property type="match status" value="1"/>
</dbReference>
<dbReference type="GO" id="GO:0005829">
    <property type="term" value="C:cytosol"/>
    <property type="evidence" value="ECO:0007669"/>
    <property type="project" value="TreeGrafter"/>
</dbReference>
<dbReference type="CDD" id="cd01570">
    <property type="entry name" value="NAPRTase_A"/>
    <property type="match status" value="1"/>
</dbReference>
<comment type="PTM">
    <text evidence="9">Transiently phosphorylated on a His residue during the reaction cycle. Phosphorylation strongly increases the affinity for substrates and increases the rate of nicotinate D-ribonucleotide production. Dephosphorylation regenerates the low-affinity form of the enzyme, leading to product release.</text>
</comment>
<evidence type="ECO:0000256" key="1">
    <source>
        <dbReference type="ARBA" id="ARBA00004952"/>
    </source>
</evidence>
<dbReference type="SUPFAM" id="SSF51690">
    <property type="entry name" value="Nicotinate/Quinolinate PRTase C-terminal domain-like"/>
    <property type="match status" value="1"/>
</dbReference>
<dbReference type="PIRSF" id="PIRSF000484">
    <property type="entry name" value="NAPRT"/>
    <property type="match status" value="1"/>
</dbReference>
<dbReference type="InterPro" id="IPR040727">
    <property type="entry name" value="NAPRTase_N"/>
</dbReference>
<dbReference type="GO" id="GO:0034355">
    <property type="term" value="P:NAD+ biosynthetic process via the salvage pathway"/>
    <property type="evidence" value="ECO:0007669"/>
    <property type="project" value="TreeGrafter"/>
</dbReference>
<dbReference type="InterPro" id="IPR013785">
    <property type="entry name" value="Aldolase_TIM"/>
</dbReference>
<organism evidence="12 13">
    <name type="scientific">Candidatus Muproteobacteria bacterium RBG_16_65_31</name>
    <dbReference type="NCBI Taxonomy" id="1817759"/>
    <lineage>
        <taxon>Bacteria</taxon>
        <taxon>Pseudomonadati</taxon>
        <taxon>Pseudomonadota</taxon>
        <taxon>Candidatus Muproteobacteria</taxon>
    </lineage>
</organism>
<evidence type="ECO:0000313" key="12">
    <source>
        <dbReference type="EMBL" id="OGI41925.1"/>
    </source>
</evidence>
<comment type="pathway">
    <text evidence="1 9">Cofactor biosynthesis; NAD(+) biosynthesis; nicotinate D-ribonucleotide from nicotinate: step 1/1.</text>
</comment>
<keyword evidence="6 9" id="KW-0662">Pyridine nucleotide biosynthesis</keyword>
<name>A0A1F6TA58_9PROT</name>
<sequence>MINPLSSPLLTDLYQLTMLQAYFEQGMNETAVFEFFVRRLPPNRGFLLAAGLEQALAFLENLRFTEEELDWVRKSGRFDKNFPDELARLRFTGDVHAMPEGTVFFANEPILRVTAPIPQAQLVESRLINILHYQTLVASKAARCVLVAPDKLLVDFGLRRAHGAEAGMFAARASHLAGFSGTSNVLAGAEYGIPAYGTMAHSFVQAHAGEEEAFEHFAWAQPENVTLLIDTYDTEAAAQKVVRLAPRLARQGVTIKAVRLDSGDLAAHARNVRRILDDGGLGEVRIFSSGNLDEYIVRDLLARGAPIDGFGVGTHIVTSNDAPYLDCAYKLEEYAGSARRKRSEGKATWPGRKQVFREHDASGVMTGDVLTVESDRRAGAGLIRQVMRGGRRLAAPETLADIRRRAAQELARLPARLRALSEDGPPYPVAIAPALERLAVEVDEQTTR</sequence>
<accession>A0A1F6TA58</accession>
<dbReference type="GO" id="GO:0047280">
    <property type="term" value="F:nicotinamide phosphoribosyltransferase activity"/>
    <property type="evidence" value="ECO:0007669"/>
    <property type="project" value="UniProtKB-ARBA"/>
</dbReference>
<evidence type="ECO:0000313" key="13">
    <source>
        <dbReference type="Proteomes" id="UP000179344"/>
    </source>
</evidence>
<evidence type="ECO:0000259" key="11">
    <source>
        <dbReference type="Pfam" id="PF17767"/>
    </source>
</evidence>
<comment type="function">
    <text evidence="9">Catalyzes the first step in the biosynthesis of NAD from nicotinic acid, the ATP-dependent synthesis of beta-nicotinate D-ribonucleotide from nicotinate and 5-phospho-D-ribose 1-phosphate.</text>
</comment>
<dbReference type="InterPro" id="IPR036068">
    <property type="entry name" value="Nicotinate_pribotase-like_C"/>
</dbReference>
<dbReference type="Pfam" id="PF17767">
    <property type="entry name" value="NAPRTase_N"/>
    <property type="match status" value="1"/>
</dbReference>
<keyword evidence="7 9" id="KW-0808">Transferase</keyword>
<keyword evidence="4" id="KW-0597">Phosphoprotein</keyword>
<dbReference type="SUPFAM" id="SSF54675">
    <property type="entry name" value="Nicotinate/Quinolinate PRTase N-terminal domain-like"/>
    <property type="match status" value="1"/>
</dbReference>
<dbReference type="Pfam" id="PF04095">
    <property type="entry name" value="NAPRTase"/>
    <property type="match status" value="1"/>
</dbReference>
<dbReference type="PANTHER" id="PTHR11098">
    <property type="entry name" value="NICOTINATE PHOSPHORIBOSYLTRANSFERASE"/>
    <property type="match status" value="1"/>
</dbReference>
<evidence type="ECO:0000256" key="9">
    <source>
        <dbReference type="RuleBase" id="RU365100"/>
    </source>
</evidence>
<evidence type="ECO:0000256" key="4">
    <source>
        <dbReference type="ARBA" id="ARBA00022553"/>
    </source>
</evidence>
<dbReference type="Gene3D" id="3.20.140.10">
    <property type="entry name" value="nicotinate phosphoribosyltransferase"/>
    <property type="match status" value="1"/>
</dbReference>
<dbReference type="EMBL" id="MFST01000170">
    <property type="protein sequence ID" value="OGI41925.1"/>
    <property type="molecule type" value="Genomic_DNA"/>
</dbReference>
<evidence type="ECO:0000256" key="2">
    <source>
        <dbReference type="ARBA" id="ARBA00010897"/>
    </source>
</evidence>
<protein>
    <recommendedName>
        <fullName evidence="3 9">Nicotinate phosphoribosyltransferase</fullName>
        <ecNumber evidence="3 9">6.3.4.21</ecNumber>
    </recommendedName>
</protein>
<gene>
    <name evidence="12" type="ORF">A2V92_04500</name>
</gene>
<dbReference type="Proteomes" id="UP000179344">
    <property type="component" value="Unassembled WGS sequence"/>
</dbReference>
<dbReference type="PANTHER" id="PTHR11098:SF1">
    <property type="entry name" value="NICOTINATE PHOSPHORIBOSYLTRANSFERASE"/>
    <property type="match status" value="1"/>
</dbReference>
<evidence type="ECO:0000256" key="6">
    <source>
        <dbReference type="ARBA" id="ARBA00022642"/>
    </source>
</evidence>
<comment type="similarity">
    <text evidence="2 9">Belongs to the NAPRTase family.</text>
</comment>
<keyword evidence="5 9" id="KW-0436">Ligase</keyword>
<evidence type="ECO:0000256" key="8">
    <source>
        <dbReference type="ARBA" id="ARBA00048668"/>
    </source>
</evidence>
<keyword evidence="12" id="KW-0328">Glycosyltransferase</keyword>
<evidence type="ECO:0000259" key="10">
    <source>
        <dbReference type="Pfam" id="PF04095"/>
    </source>
</evidence>
<dbReference type="InterPro" id="IPR006405">
    <property type="entry name" value="Nic_PRibTrfase_pncB"/>
</dbReference>
<reference evidence="12 13" key="1">
    <citation type="journal article" date="2016" name="Nat. Commun.">
        <title>Thousands of microbial genomes shed light on interconnected biogeochemical processes in an aquifer system.</title>
        <authorList>
            <person name="Anantharaman K."/>
            <person name="Brown C.T."/>
            <person name="Hug L.A."/>
            <person name="Sharon I."/>
            <person name="Castelle C.J."/>
            <person name="Probst A.J."/>
            <person name="Thomas B.C."/>
            <person name="Singh A."/>
            <person name="Wilkins M.J."/>
            <person name="Karaoz U."/>
            <person name="Brodie E.L."/>
            <person name="Williams K.H."/>
            <person name="Hubbard S.S."/>
            <person name="Banfield J.F."/>
        </authorList>
    </citation>
    <scope>NUCLEOTIDE SEQUENCE [LARGE SCALE GENOMIC DNA]</scope>
</reference>
<evidence type="ECO:0000256" key="3">
    <source>
        <dbReference type="ARBA" id="ARBA00013236"/>
    </source>
</evidence>
<proteinExistence type="inferred from homology"/>
<comment type="catalytic activity">
    <reaction evidence="8 9">
        <text>5-phospho-alpha-D-ribose 1-diphosphate + nicotinate + ATP + H2O = nicotinate beta-D-ribonucleotide + ADP + phosphate + diphosphate</text>
        <dbReference type="Rhea" id="RHEA:36163"/>
        <dbReference type="ChEBI" id="CHEBI:15377"/>
        <dbReference type="ChEBI" id="CHEBI:30616"/>
        <dbReference type="ChEBI" id="CHEBI:32544"/>
        <dbReference type="ChEBI" id="CHEBI:33019"/>
        <dbReference type="ChEBI" id="CHEBI:43474"/>
        <dbReference type="ChEBI" id="CHEBI:57502"/>
        <dbReference type="ChEBI" id="CHEBI:58017"/>
        <dbReference type="ChEBI" id="CHEBI:456216"/>
        <dbReference type="EC" id="6.3.4.21"/>
    </reaction>
</comment>
<dbReference type="NCBIfam" id="NF006696">
    <property type="entry name" value="PRK09243.1-3"/>
    <property type="match status" value="1"/>
</dbReference>